<keyword evidence="5 8" id="KW-0812">Transmembrane</keyword>
<feature type="transmembrane region" description="Helical" evidence="8">
    <location>
        <begin position="251"/>
        <end position="275"/>
    </location>
</feature>
<evidence type="ECO:0000256" key="3">
    <source>
        <dbReference type="ARBA" id="ARBA00022448"/>
    </source>
</evidence>
<gene>
    <name evidence="10" type="ORF">ACFQRF_02035</name>
</gene>
<protein>
    <submittedName>
        <fullName evidence="10">ABC transporter permease</fullName>
    </submittedName>
</protein>
<accession>A0ABW2KBD8</accession>
<evidence type="ECO:0000313" key="11">
    <source>
        <dbReference type="Proteomes" id="UP001596540"/>
    </source>
</evidence>
<dbReference type="InterPro" id="IPR000515">
    <property type="entry name" value="MetI-like"/>
</dbReference>
<keyword evidence="7 8" id="KW-0472">Membrane</keyword>
<name>A0ABW2KBD8_9ACTN</name>
<feature type="transmembrane region" description="Helical" evidence="8">
    <location>
        <begin position="148"/>
        <end position="171"/>
    </location>
</feature>
<evidence type="ECO:0000256" key="4">
    <source>
        <dbReference type="ARBA" id="ARBA00022475"/>
    </source>
</evidence>
<reference evidence="11" key="1">
    <citation type="journal article" date="2019" name="Int. J. Syst. Evol. Microbiol.">
        <title>The Global Catalogue of Microorganisms (GCM) 10K type strain sequencing project: providing services to taxonomists for standard genome sequencing and annotation.</title>
        <authorList>
            <consortium name="The Broad Institute Genomics Platform"/>
            <consortium name="The Broad Institute Genome Sequencing Center for Infectious Disease"/>
            <person name="Wu L."/>
            <person name="Ma J."/>
        </authorList>
    </citation>
    <scope>NUCLEOTIDE SEQUENCE [LARGE SCALE GENOMIC DNA]</scope>
    <source>
        <strain evidence="11">CGMCC 4.7382</strain>
    </source>
</reference>
<proteinExistence type="inferred from homology"/>
<keyword evidence="6 8" id="KW-1133">Transmembrane helix</keyword>
<comment type="caution">
    <text evidence="10">The sequence shown here is derived from an EMBL/GenBank/DDBJ whole genome shotgun (WGS) entry which is preliminary data.</text>
</comment>
<dbReference type="PROSITE" id="PS50928">
    <property type="entry name" value="ABC_TM1"/>
    <property type="match status" value="1"/>
</dbReference>
<sequence>MRSRVVPYLLALPAWLWLAAFFVAPLCGMLSVSLMTGDLVHGFRQTFHFATYAEAVRRYPEQLLRSLCYGGAATALCLALGYPVAYWIARRGGRARGGYLLLLVLPFFVPFVLRTVAWQFLLADDGLVLGALKDAGLLPAGAGVLNSAPAVVLGLACSHLPFMVLPIYAVLERLDRGLVEAARDLYAGPAAAFLRIVLPYSLPGVSAGVLMTFVPASSDYVTAALLGGTRTTMIGNVIQTQYLVNNAYPTAAALTFILMALLLLGVLGYALTAGIGRVTGERVR</sequence>
<evidence type="ECO:0000259" key="9">
    <source>
        <dbReference type="PROSITE" id="PS50928"/>
    </source>
</evidence>
<dbReference type="PANTHER" id="PTHR42929">
    <property type="entry name" value="INNER MEMBRANE ABC TRANSPORTER PERMEASE PROTEIN YDCU-RELATED-RELATED"/>
    <property type="match status" value="1"/>
</dbReference>
<comment type="subcellular location">
    <subcellularLocation>
        <location evidence="1 8">Cell membrane</location>
        <topology evidence="1 8">Multi-pass membrane protein</topology>
    </subcellularLocation>
</comment>
<evidence type="ECO:0000256" key="8">
    <source>
        <dbReference type="RuleBase" id="RU363032"/>
    </source>
</evidence>
<keyword evidence="11" id="KW-1185">Reference proteome</keyword>
<dbReference type="InterPro" id="IPR035906">
    <property type="entry name" value="MetI-like_sf"/>
</dbReference>
<evidence type="ECO:0000256" key="1">
    <source>
        <dbReference type="ARBA" id="ARBA00004651"/>
    </source>
</evidence>
<feature type="domain" description="ABC transmembrane type-1" evidence="9">
    <location>
        <begin position="63"/>
        <end position="267"/>
    </location>
</feature>
<dbReference type="CDD" id="cd06261">
    <property type="entry name" value="TM_PBP2"/>
    <property type="match status" value="1"/>
</dbReference>
<dbReference type="SUPFAM" id="SSF161098">
    <property type="entry name" value="MetI-like"/>
    <property type="match status" value="1"/>
</dbReference>
<organism evidence="10 11">
    <name type="scientific">Marinactinospora rubrisoli</name>
    <dbReference type="NCBI Taxonomy" id="2715399"/>
    <lineage>
        <taxon>Bacteria</taxon>
        <taxon>Bacillati</taxon>
        <taxon>Actinomycetota</taxon>
        <taxon>Actinomycetes</taxon>
        <taxon>Streptosporangiales</taxon>
        <taxon>Nocardiopsidaceae</taxon>
        <taxon>Marinactinospora</taxon>
    </lineage>
</organism>
<dbReference type="Pfam" id="PF00528">
    <property type="entry name" value="BPD_transp_1"/>
    <property type="match status" value="1"/>
</dbReference>
<keyword evidence="4" id="KW-1003">Cell membrane</keyword>
<dbReference type="RefSeq" id="WP_379868296.1">
    <property type="nucleotide sequence ID" value="NZ_JBHTBH010000001.1"/>
</dbReference>
<comment type="similarity">
    <text evidence="2">Belongs to the binding-protein-dependent transport system permease family. CysTW subfamily.</text>
</comment>
<dbReference type="EMBL" id="JBHTBH010000001">
    <property type="protein sequence ID" value="MFC7326509.1"/>
    <property type="molecule type" value="Genomic_DNA"/>
</dbReference>
<feature type="transmembrane region" description="Helical" evidence="8">
    <location>
        <begin position="100"/>
        <end position="121"/>
    </location>
</feature>
<dbReference type="Gene3D" id="1.10.3720.10">
    <property type="entry name" value="MetI-like"/>
    <property type="match status" value="1"/>
</dbReference>
<evidence type="ECO:0000256" key="2">
    <source>
        <dbReference type="ARBA" id="ARBA00007069"/>
    </source>
</evidence>
<evidence type="ECO:0000256" key="7">
    <source>
        <dbReference type="ARBA" id="ARBA00023136"/>
    </source>
</evidence>
<evidence type="ECO:0000256" key="6">
    <source>
        <dbReference type="ARBA" id="ARBA00022989"/>
    </source>
</evidence>
<evidence type="ECO:0000256" key="5">
    <source>
        <dbReference type="ARBA" id="ARBA00022692"/>
    </source>
</evidence>
<dbReference type="Proteomes" id="UP001596540">
    <property type="component" value="Unassembled WGS sequence"/>
</dbReference>
<feature type="transmembrane region" description="Helical" evidence="8">
    <location>
        <begin position="192"/>
        <end position="214"/>
    </location>
</feature>
<keyword evidence="3 8" id="KW-0813">Transport</keyword>
<feature type="transmembrane region" description="Helical" evidence="8">
    <location>
        <begin position="66"/>
        <end position="88"/>
    </location>
</feature>
<evidence type="ECO:0000313" key="10">
    <source>
        <dbReference type="EMBL" id="MFC7326509.1"/>
    </source>
</evidence>
<dbReference type="PANTHER" id="PTHR42929:SF1">
    <property type="entry name" value="INNER MEMBRANE ABC TRANSPORTER PERMEASE PROTEIN YDCU-RELATED"/>
    <property type="match status" value="1"/>
</dbReference>